<accession>A0AAX4IVV9</accession>
<dbReference type="GeneID" id="87948879"/>
<sequence length="151" mass="16899">MLEQLFPVERSCVDISGAPFKANRRAWTPVLEEFDKNLREVSSEGDEVSKNRHQERGQLLRTSTLQANADSKGRLNIAAKQLETGLLCYLMRTLRSSSWEPLWDSKFPVPILASGRFKAIQINSPSNNLGVVGHVFLCLTYPLRAAGPGMR</sequence>
<gene>
    <name evidence="1" type="ORF">CDEST_12379</name>
</gene>
<dbReference type="KEGG" id="cdet:87948879"/>
<proteinExistence type="predicted"/>
<protein>
    <submittedName>
        <fullName evidence="1">Uncharacterized protein</fullName>
    </submittedName>
</protein>
<dbReference type="AlphaFoldDB" id="A0AAX4IVV9"/>
<evidence type="ECO:0000313" key="1">
    <source>
        <dbReference type="EMBL" id="WQF87365.1"/>
    </source>
</evidence>
<name>A0AAX4IVV9_9PEZI</name>
<evidence type="ECO:0000313" key="2">
    <source>
        <dbReference type="Proteomes" id="UP001322277"/>
    </source>
</evidence>
<dbReference type="Proteomes" id="UP001322277">
    <property type="component" value="Chromosome 8"/>
</dbReference>
<organism evidence="1 2">
    <name type="scientific">Colletotrichum destructivum</name>
    <dbReference type="NCBI Taxonomy" id="34406"/>
    <lineage>
        <taxon>Eukaryota</taxon>
        <taxon>Fungi</taxon>
        <taxon>Dikarya</taxon>
        <taxon>Ascomycota</taxon>
        <taxon>Pezizomycotina</taxon>
        <taxon>Sordariomycetes</taxon>
        <taxon>Hypocreomycetidae</taxon>
        <taxon>Glomerellales</taxon>
        <taxon>Glomerellaceae</taxon>
        <taxon>Colletotrichum</taxon>
        <taxon>Colletotrichum destructivum species complex</taxon>
    </lineage>
</organism>
<dbReference type="RefSeq" id="XP_062784586.1">
    <property type="nucleotide sequence ID" value="XM_062928535.1"/>
</dbReference>
<reference evidence="2" key="1">
    <citation type="journal article" date="2023" name="bioRxiv">
        <title>Complete genome of the Medicago anthracnose fungus, Colletotrichum destructivum, reveals a mini-chromosome-like region within a core chromosome.</title>
        <authorList>
            <person name="Lapalu N."/>
            <person name="Simon A."/>
            <person name="Lu A."/>
            <person name="Plaumann P.-L."/>
            <person name="Amselem J."/>
            <person name="Pigne S."/>
            <person name="Auger A."/>
            <person name="Koch C."/>
            <person name="Dallery J.-F."/>
            <person name="O'Connell R.J."/>
        </authorList>
    </citation>
    <scope>NUCLEOTIDE SEQUENCE [LARGE SCALE GENOMIC DNA]</scope>
    <source>
        <strain evidence="2">CBS 520.97</strain>
    </source>
</reference>
<keyword evidence="2" id="KW-1185">Reference proteome</keyword>
<dbReference type="EMBL" id="CP137312">
    <property type="protein sequence ID" value="WQF87365.1"/>
    <property type="molecule type" value="Genomic_DNA"/>
</dbReference>